<dbReference type="STRING" id="868864.Dester_1151"/>
<dbReference type="GO" id="GO:1990281">
    <property type="term" value="C:efflux pump complex"/>
    <property type="evidence" value="ECO:0007669"/>
    <property type="project" value="TreeGrafter"/>
</dbReference>
<dbReference type="GO" id="GO:0015562">
    <property type="term" value="F:efflux transmembrane transporter activity"/>
    <property type="evidence" value="ECO:0007669"/>
    <property type="project" value="InterPro"/>
</dbReference>
<dbReference type="GO" id="GO:0009279">
    <property type="term" value="C:cell outer membrane"/>
    <property type="evidence" value="ECO:0007669"/>
    <property type="project" value="UniProtKB-SubCell"/>
</dbReference>
<keyword evidence="7" id="KW-0998">Cell outer membrane</keyword>
<dbReference type="Pfam" id="PF02321">
    <property type="entry name" value="OEP"/>
    <property type="match status" value="1"/>
</dbReference>
<dbReference type="InParanoid" id="F0S0A9"/>
<dbReference type="Gene3D" id="1.20.1600.10">
    <property type="entry name" value="Outer membrane efflux proteins (OEP)"/>
    <property type="match status" value="1"/>
</dbReference>
<reference evidence="8 9" key="1">
    <citation type="journal article" date="2011" name="Stand. Genomic Sci.">
        <title>Complete genome sequence of the thermophilic sulfur-reducer Desulfurobacterium thermolithotrophum type strain (BSA(T)) from a deep-sea hydrothermal vent.</title>
        <authorList>
            <person name="Goker M."/>
            <person name="Daligault H."/>
            <person name="Mwirichia R."/>
            <person name="Lapidus A."/>
            <person name="Lucas S."/>
            <person name="Deshpande S."/>
            <person name="Pagani I."/>
            <person name="Tapia R."/>
            <person name="Cheng J.F."/>
            <person name="Goodwin L."/>
            <person name="Pitluck S."/>
            <person name="Liolios K."/>
            <person name="Ivanova N."/>
            <person name="Mavromatis K."/>
            <person name="Mikhailova N."/>
            <person name="Pati A."/>
            <person name="Chen A."/>
            <person name="Palaniappan K."/>
            <person name="Han C."/>
            <person name="Land M."/>
            <person name="Hauser L."/>
            <person name="Pan C."/>
            <person name="Brambilla E.M."/>
            <person name="Rohde M."/>
            <person name="Spring S."/>
            <person name="Sikorski J."/>
            <person name="Wirth R."/>
            <person name="Detter J.C."/>
            <person name="Woyke T."/>
            <person name="Bristow J."/>
            <person name="Eisen J.A."/>
            <person name="Markowitz V."/>
            <person name="Hugenholtz P."/>
            <person name="Kyrpides N.C."/>
            <person name="Klenk H.P."/>
        </authorList>
    </citation>
    <scope>NUCLEOTIDE SEQUENCE [LARGE SCALE GENOMIC DNA]</scope>
    <source>
        <strain evidence="9">DSM 11699 / BSA</strain>
    </source>
</reference>
<dbReference type="KEGG" id="dte:Dester_1151"/>
<evidence type="ECO:0000256" key="7">
    <source>
        <dbReference type="ARBA" id="ARBA00023237"/>
    </source>
</evidence>
<name>F0S0A9_DESTD</name>
<keyword evidence="4" id="KW-1134">Transmembrane beta strand</keyword>
<keyword evidence="9" id="KW-1185">Reference proteome</keyword>
<comment type="subcellular location">
    <subcellularLocation>
        <location evidence="1">Cell outer membrane</location>
    </subcellularLocation>
</comment>
<keyword evidence="6" id="KW-0472">Membrane</keyword>
<dbReference type="AlphaFoldDB" id="F0S0A9"/>
<evidence type="ECO:0000256" key="4">
    <source>
        <dbReference type="ARBA" id="ARBA00022452"/>
    </source>
</evidence>
<dbReference type="OrthoDB" id="13867at2"/>
<sequence length="406" mass="48106">MKKKWIIALILILSYQNTKGEEIVELFKQAEKNLLLSKKFSLNQEYYDQLNKVLKKNRFLNLNSQISYSRIDTKLTHPYNFSLIAISDDIDLFNKTQYDVRINEIQKEKSNVLVKKDKQLLFKNILSLYTSLLMYNELLKLQEERIIWIRKNLRFTQKAISRGIFPSIESSKWESQLLKEKEKLVNYKGNINIIEKNLKTLCGIKEVKLEKVKLPNKLENLQSLKAKVLHNNPDLQLLELDKKILKTTYLKEKNYWLPTLSIFSEYQINKDPTGNGNQYSIGASLNFKVFNNGKKYKLLSIKTKEKTLNILKHQEKIRLIQKINSLYNSVSSGLKSLSLLKKRCRALKDILDKYEKAYEMKLCDFTILDNYYKEYVSAKESYIKTKYRIYLKYQLLKHLSKGDIYR</sequence>
<evidence type="ECO:0000313" key="9">
    <source>
        <dbReference type="Proteomes" id="UP000007102"/>
    </source>
</evidence>
<gene>
    <name evidence="8" type="ordered locus">Dester_1151</name>
</gene>
<evidence type="ECO:0000256" key="5">
    <source>
        <dbReference type="ARBA" id="ARBA00022692"/>
    </source>
</evidence>
<evidence type="ECO:0000313" key="8">
    <source>
        <dbReference type="EMBL" id="ADY73788.1"/>
    </source>
</evidence>
<dbReference type="Proteomes" id="UP000007102">
    <property type="component" value="Chromosome"/>
</dbReference>
<accession>F0S0A9</accession>
<reference evidence="9" key="2">
    <citation type="submission" date="2011-02" db="EMBL/GenBank/DDBJ databases">
        <title>The complete genome of Desulfurobacterium thermolithotrophum DSM 11699.</title>
        <authorList>
            <consortium name="US DOE Joint Genome Institute (JGI-PGF)"/>
            <person name="Lucas S."/>
            <person name="Copeland A."/>
            <person name="Lapidus A."/>
            <person name="Bruce D."/>
            <person name="Goodwin L."/>
            <person name="Pitluck S."/>
            <person name="Kyrpides N."/>
            <person name="Mavromatis K."/>
            <person name="Pagani I."/>
            <person name="Ivanova N."/>
            <person name="Mikhailova N."/>
            <person name="Daligault H."/>
            <person name="Detter J.C."/>
            <person name="Tapia R."/>
            <person name="Han C."/>
            <person name="Land M."/>
            <person name="Hauser L."/>
            <person name="Markowitz V."/>
            <person name="Cheng J.-F."/>
            <person name="Hugenholtz P."/>
            <person name="Woyke T."/>
            <person name="Wu D."/>
            <person name="Spring S."/>
            <person name="Brambilla E."/>
            <person name="Klenk H.-P."/>
            <person name="Eisen J.A."/>
        </authorList>
    </citation>
    <scope>NUCLEOTIDE SEQUENCE [LARGE SCALE GENOMIC DNA]</scope>
    <source>
        <strain evidence="9">DSM 11699 / BSA</strain>
    </source>
</reference>
<dbReference type="HOGENOM" id="CLU_677446_0_0_0"/>
<keyword evidence="5" id="KW-0812">Transmembrane</keyword>
<evidence type="ECO:0000256" key="6">
    <source>
        <dbReference type="ARBA" id="ARBA00023136"/>
    </source>
</evidence>
<dbReference type="eggNOG" id="COG1538">
    <property type="taxonomic scope" value="Bacteria"/>
</dbReference>
<comment type="similarity">
    <text evidence="2">Belongs to the outer membrane factor (OMF) (TC 1.B.17) family.</text>
</comment>
<dbReference type="GO" id="GO:0015288">
    <property type="term" value="F:porin activity"/>
    <property type="evidence" value="ECO:0007669"/>
    <property type="project" value="TreeGrafter"/>
</dbReference>
<protein>
    <submittedName>
        <fullName evidence="8">Outer membrane efflux protein</fullName>
    </submittedName>
</protein>
<dbReference type="SUPFAM" id="SSF56954">
    <property type="entry name" value="Outer membrane efflux proteins (OEP)"/>
    <property type="match status" value="1"/>
</dbReference>
<proteinExistence type="inferred from homology"/>
<evidence type="ECO:0000256" key="3">
    <source>
        <dbReference type="ARBA" id="ARBA00022448"/>
    </source>
</evidence>
<evidence type="ECO:0000256" key="1">
    <source>
        <dbReference type="ARBA" id="ARBA00004442"/>
    </source>
</evidence>
<dbReference type="InterPro" id="IPR003423">
    <property type="entry name" value="OMP_efflux"/>
</dbReference>
<dbReference type="EMBL" id="CP002543">
    <property type="protein sequence ID" value="ADY73788.1"/>
    <property type="molecule type" value="Genomic_DNA"/>
</dbReference>
<organism evidence="8 9">
    <name type="scientific">Desulfurobacterium thermolithotrophum (strain DSM 11699 / BSA)</name>
    <dbReference type="NCBI Taxonomy" id="868864"/>
    <lineage>
        <taxon>Bacteria</taxon>
        <taxon>Pseudomonadati</taxon>
        <taxon>Aquificota</taxon>
        <taxon>Aquificia</taxon>
        <taxon>Desulfurobacteriales</taxon>
        <taxon>Desulfurobacteriaceae</taxon>
        <taxon>Desulfurobacterium</taxon>
    </lineage>
</organism>
<dbReference type="InterPro" id="IPR051906">
    <property type="entry name" value="TolC-like"/>
</dbReference>
<dbReference type="PANTHER" id="PTHR30026:SF20">
    <property type="entry name" value="OUTER MEMBRANE PROTEIN TOLC"/>
    <property type="match status" value="1"/>
</dbReference>
<dbReference type="PANTHER" id="PTHR30026">
    <property type="entry name" value="OUTER MEMBRANE PROTEIN TOLC"/>
    <property type="match status" value="1"/>
</dbReference>
<evidence type="ECO:0000256" key="2">
    <source>
        <dbReference type="ARBA" id="ARBA00007613"/>
    </source>
</evidence>
<keyword evidence="3" id="KW-0813">Transport</keyword>
<dbReference type="RefSeq" id="WP_013638740.1">
    <property type="nucleotide sequence ID" value="NC_015185.1"/>
</dbReference>